<dbReference type="Proteomes" id="UP000293874">
    <property type="component" value="Unassembled WGS sequence"/>
</dbReference>
<dbReference type="NCBIfam" id="NF046077">
    <property type="entry name" value="LPS_M949_RS01915"/>
    <property type="match status" value="1"/>
</dbReference>
<evidence type="ECO:0000256" key="1">
    <source>
        <dbReference type="SAM" id="SignalP"/>
    </source>
</evidence>
<feature type="signal peptide" evidence="1">
    <location>
        <begin position="1"/>
        <end position="20"/>
    </location>
</feature>
<gene>
    <name evidence="2" type="ORF">EV199_4354</name>
</gene>
<feature type="chain" id="PRO_5020433829" evidence="1">
    <location>
        <begin position="21"/>
        <end position="232"/>
    </location>
</feature>
<dbReference type="InterPro" id="IPR058148">
    <property type="entry name" value="M949_RS01915-like_dom"/>
</dbReference>
<evidence type="ECO:0000313" key="2">
    <source>
        <dbReference type="EMBL" id="RZS72433.1"/>
    </source>
</evidence>
<dbReference type="EMBL" id="SGXA01000002">
    <property type="protein sequence ID" value="RZS72433.1"/>
    <property type="molecule type" value="Genomic_DNA"/>
</dbReference>
<sequence>MKKICLLLTLLAACQMAAQSQVNSEIMPAAQTSWLTDSLKQLFRIQYPVNNVYRYTDKSGSYYCVLTESRDSIIPSKDTFHFRIRAVNLKQESSGQFSKVWDMSDYILQKDQHESNIWFWNQYIAFEDLDKDGLTDPVIVYGTAATNGTSDGRVKCMVFYKGEKIGVRHQNSLEQNERNTTVDKAFYNLPAAVQLSVARRLEDMVKQQQAVFSSGWQKAMKSKRTYFDEKNQ</sequence>
<name>A0A4Q7MYY3_9BACT</name>
<dbReference type="AlphaFoldDB" id="A0A4Q7MYY3"/>
<keyword evidence="3" id="KW-1185">Reference proteome</keyword>
<dbReference type="OrthoDB" id="8750305at2"/>
<keyword evidence="1" id="KW-0732">Signal</keyword>
<comment type="caution">
    <text evidence="2">The sequence shown here is derived from an EMBL/GenBank/DDBJ whole genome shotgun (WGS) entry which is preliminary data.</text>
</comment>
<protein>
    <submittedName>
        <fullName evidence="2">Uncharacterized protein</fullName>
    </submittedName>
</protein>
<proteinExistence type="predicted"/>
<organism evidence="2 3">
    <name type="scientific">Pseudobacter ginsenosidimutans</name>
    <dbReference type="NCBI Taxonomy" id="661488"/>
    <lineage>
        <taxon>Bacteria</taxon>
        <taxon>Pseudomonadati</taxon>
        <taxon>Bacteroidota</taxon>
        <taxon>Chitinophagia</taxon>
        <taxon>Chitinophagales</taxon>
        <taxon>Chitinophagaceae</taxon>
        <taxon>Pseudobacter</taxon>
    </lineage>
</organism>
<evidence type="ECO:0000313" key="3">
    <source>
        <dbReference type="Proteomes" id="UP000293874"/>
    </source>
</evidence>
<accession>A0A4Q7MYY3</accession>
<reference evidence="2 3" key="1">
    <citation type="submission" date="2019-02" db="EMBL/GenBank/DDBJ databases">
        <title>Genomic Encyclopedia of Type Strains, Phase IV (KMG-IV): sequencing the most valuable type-strain genomes for metagenomic binning, comparative biology and taxonomic classification.</title>
        <authorList>
            <person name="Goeker M."/>
        </authorList>
    </citation>
    <scope>NUCLEOTIDE SEQUENCE [LARGE SCALE GENOMIC DNA]</scope>
    <source>
        <strain evidence="2 3">DSM 18116</strain>
    </source>
</reference>
<dbReference type="RefSeq" id="WP_130542849.1">
    <property type="nucleotide sequence ID" value="NZ_CP042431.1"/>
</dbReference>